<evidence type="ECO:0000256" key="5">
    <source>
        <dbReference type="ARBA" id="ARBA00023027"/>
    </source>
</evidence>
<dbReference type="PANTHER" id="PTHR43750">
    <property type="entry name" value="UDP-GLUCOSE 6-DEHYDROGENASE TUAD"/>
    <property type="match status" value="1"/>
</dbReference>
<evidence type="ECO:0000256" key="3">
    <source>
        <dbReference type="ARBA" id="ARBA00012954"/>
    </source>
</evidence>
<evidence type="ECO:0000259" key="8">
    <source>
        <dbReference type="SMART" id="SM00984"/>
    </source>
</evidence>
<dbReference type="InterPro" id="IPR028357">
    <property type="entry name" value="UDPglc_DH_bac"/>
</dbReference>
<keyword evidence="10" id="KW-1185">Reference proteome</keyword>
<organism evidence="9 10">
    <name type="scientific">Streptomyces siderophoricus</name>
    <dbReference type="NCBI Taxonomy" id="2802281"/>
    <lineage>
        <taxon>Bacteria</taxon>
        <taxon>Bacillati</taxon>
        <taxon>Actinomycetota</taxon>
        <taxon>Actinomycetes</taxon>
        <taxon>Kitasatosporales</taxon>
        <taxon>Streptomycetaceae</taxon>
        <taxon>Streptomyces</taxon>
    </lineage>
</organism>
<comment type="pathway">
    <text evidence="1">Nucleotide-sugar biosynthesis; UDP-alpha-D-glucuronate biosynthesis; UDP-alpha-D-glucuronate from UDP-alpha-D-glucose: step 1/1.</text>
</comment>
<dbReference type="RefSeq" id="WP_201803834.1">
    <property type="nucleotide sequence ID" value="NZ_JAERRI010000006.1"/>
</dbReference>
<evidence type="ECO:0000256" key="1">
    <source>
        <dbReference type="ARBA" id="ARBA00004701"/>
    </source>
</evidence>
<dbReference type="InterPro" id="IPR014027">
    <property type="entry name" value="UDP-Glc/GDP-Man_DH_C"/>
</dbReference>
<dbReference type="NCBIfam" id="TIGR03026">
    <property type="entry name" value="NDP-sugDHase"/>
    <property type="match status" value="1"/>
</dbReference>
<comment type="similarity">
    <text evidence="2 7">Belongs to the UDP-glucose/GDP-mannose dehydrogenase family.</text>
</comment>
<dbReference type="Pfam" id="PF00984">
    <property type="entry name" value="UDPG_MGDP_dh"/>
    <property type="match status" value="1"/>
</dbReference>
<dbReference type="PIRSF" id="PIRSF000124">
    <property type="entry name" value="UDPglc_GDPman_dh"/>
    <property type="match status" value="1"/>
</dbReference>
<dbReference type="Pfam" id="PF03720">
    <property type="entry name" value="UDPG_MGDP_dh_C"/>
    <property type="match status" value="1"/>
</dbReference>
<dbReference type="InterPro" id="IPR036291">
    <property type="entry name" value="NAD(P)-bd_dom_sf"/>
</dbReference>
<evidence type="ECO:0000256" key="6">
    <source>
        <dbReference type="ARBA" id="ARBA00047473"/>
    </source>
</evidence>
<feature type="domain" description="UDP-glucose/GDP-mannose dehydrogenase C-terminal" evidence="8">
    <location>
        <begin position="327"/>
        <end position="428"/>
    </location>
</feature>
<keyword evidence="5 7" id="KW-0520">NAD</keyword>
<dbReference type="InterPro" id="IPR008927">
    <property type="entry name" value="6-PGluconate_DH-like_C_sf"/>
</dbReference>
<proteinExistence type="inferred from homology"/>
<keyword evidence="4 7" id="KW-0560">Oxidoreductase</keyword>
<dbReference type="InterPro" id="IPR017476">
    <property type="entry name" value="UDP-Glc/GDP-Man"/>
</dbReference>
<sequence length="446" mass="48036">MALKITVIGTGYLGATHAAAMAELGFEVLGLDVVPEKIEMLQRGEVPMYEPGLAELLRRHVAGIEGSTGRLRFTTSYEEAGAFGDVHFVCVNTPQKHGEYACDMSYVDSAFDALAPHLTRPTLVVGKSTVPVGSAARLAERLAAAAPAGPAAELAWNPEFLREGFAVQDTLHPDRIVAGVAGEKAEELLREIYARPIAEGSPFIVMDYPTAELVKTSANSFLATKISFINAMAEVCEAADGDVLKLAEAIGHDERIGKKFLRAGIGFGGGCLPKDLRAFMARAGELGADQALTFLREIDSINMRRRGHMVELARDAVGGGFLGKRVAVLGATFKPDSDDVRDSPALNVAGQIHLQGGQVTVYDPKGMENARRLFPTLAYADTALEAVRGADVVLHLTEWREFRELDPAALAEVTAERRILDGRNALDPQLWRKAGWTYRALGRPCA</sequence>
<dbReference type="Proteomes" id="UP000629371">
    <property type="component" value="Unassembled WGS sequence"/>
</dbReference>
<evidence type="ECO:0000256" key="2">
    <source>
        <dbReference type="ARBA" id="ARBA00006601"/>
    </source>
</evidence>
<gene>
    <name evidence="9" type="ORF">JK360_13710</name>
</gene>
<dbReference type="EC" id="1.1.1.22" evidence="3 7"/>
<name>A0ABS1MRT4_9ACTN</name>
<dbReference type="Gene3D" id="3.40.50.720">
    <property type="entry name" value="NAD(P)-binding Rossmann-like Domain"/>
    <property type="match status" value="2"/>
</dbReference>
<evidence type="ECO:0000313" key="10">
    <source>
        <dbReference type="Proteomes" id="UP000629371"/>
    </source>
</evidence>
<dbReference type="PANTHER" id="PTHR43750:SF3">
    <property type="entry name" value="UDP-GLUCOSE 6-DEHYDROGENASE TUAD"/>
    <property type="match status" value="1"/>
</dbReference>
<dbReference type="EMBL" id="JAERRI010000006">
    <property type="protein sequence ID" value="MBL1090443.1"/>
    <property type="molecule type" value="Genomic_DNA"/>
</dbReference>
<dbReference type="InterPro" id="IPR001732">
    <property type="entry name" value="UDP-Glc/GDP-Man_DH_N"/>
</dbReference>
<evidence type="ECO:0000313" key="9">
    <source>
        <dbReference type="EMBL" id="MBL1090443.1"/>
    </source>
</evidence>
<dbReference type="SMART" id="SM00984">
    <property type="entry name" value="UDPG_MGDP_dh_C"/>
    <property type="match status" value="1"/>
</dbReference>
<protein>
    <recommendedName>
        <fullName evidence="3 7">UDP-glucose 6-dehydrogenase</fullName>
        <ecNumber evidence="3 7">1.1.1.22</ecNumber>
    </recommendedName>
</protein>
<dbReference type="InterPro" id="IPR036220">
    <property type="entry name" value="UDP-Glc/GDP-Man_DH_C_sf"/>
</dbReference>
<comment type="catalytic activity">
    <reaction evidence="6 7">
        <text>UDP-alpha-D-glucose + 2 NAD(+) + H2O = UDP-alpha-D-glucuronate + 2 NADH + 3 H(+)</text>
        <dbReference type="Rhea" id="RHEA:23596"/>
        <dbReference type="ChEBI" id="CHEBI:15377"/>
        <dbReference type="ChEBI" id="CHEBI:15378"/>
        <dbReference type="ChEBI" id="CHEBI:57540"/>
        <dbReference type="ChEBI" id="CHEBI:57945"/>
        <dbReference type="ChEBI" id="CHEBI:58052"/>
        <dbReference type="ChEBI" id="CHEBI:58885"/>
        <dbReference type="EC" id="1.1.1.22"/>
    </reaction>
</comment>
<accession>A0ABS1MRT4</accession>
<evidence type="ECO:0000256" key="7">
    <source>
        <dbReference type="PIRNR" id="PIRNR000124"/>
    </source>
</evidence>
<dbReference type="SUPFAM" id="SSF52413">
    <property type="entry name" value="UDP-glucose/GDP-mannose dehydrogenase C-terminal domain"/>
    <property type="match status" value="1"/>
</dbReference>
<dbReference type="InterPro" id="IPR014026">
    <property type="entry name" value="UDP-Glc/GDP-Man_DH_dimer"/>
</dbReference>
<dbReference type="SUPFAM" id="SSF51735">
    <property type="entry name" value="NAD(P)-binding Rossmann-fold domains"/>
    <property type="match status" value="1"/>
</dbReference>
<dbReference type="PIRSF" id="PIRSF500134">
    <property type="entry name" value="UDPglc_DH_bac"/>
    <property type="match status" value="1"/>
</dbReference>
<dbReference type="Gene3D" id="1.20.5.100">
    <property type="entry name" value="Cytochrome c1, transmembrane anchor, C-terminal"/>
    <property type="match status" value="1"/>
</dbReference>
<dbReference type="Pfam" id="PF03721">
    <property type="entry name" value="UDPG_MGDP_dh_N"/>
    <property type="match status" value="1"/>
</dbReference>
<comment type="caution">
    <text evidence="9">The sequence shown here is derived from an EMBL/GenBank/DDBJ whole genome shotgun (WGS) entry which is preliminary data.</text>
</comment>
<evidence type="ECO:0000256" key="4">
    <source>
        <dbReference type="ARBA" id="ARBA00023002"/>
    </source>
</evidence>
<reference evidence="9 10" key="1">
    <citation type="submission" date="2021-01" db="EMBL/GenBank/DDBJ databases">
        <title>WGS of actinomycetes isolated from Thailand.</title>
        <authorList>
            <person name="Thawai C."/>
        </authorList>
    </citation>
    <scope>NUCLEOTIDE SEQUENCE [LARGE SCALE GENOMIC DNA]</scope>
    <source>
        <strain evidence="9 10">CH9-7</strain>
    </source>
</reference>
<dbReference type="SUPFAM" id="SSF48179">
    <property type="entry name" value="6-phosphogluconate dehydrogenase C-terminal domain-like"/>
    <property type="match status" value="1"/>
</dbReference>